<feature type="transmembrane region" description="Helical" evidence="1">
    <location>
        <begin position="342"/>
        <end position="364"/>
    </location>
</feature>
<dbReference type="AlphaFoldDB" id="A0A4R3MXE3"/>
<feature type="transmembrane region" description="Helical" evidence="1">
    <location>
        <begin position="159"/>
        <end position="175"/>
    </location>
</feature>
<feature type="transmembrane region" description="Helical" evidence="1">
    <location>
        <begin position="311"/>
        <end position="330"/>
    </location>
</feature>
<proteinExistence type="predicted"/>
<dbReference type="Proteomes" id="UP000295717">
    <property type="component" value="Unassembled WGS sequence"/>
</dbReference>
<comment type="caution">
    <text evidence="2">The sequence shown here is derived from an EMBL/GenBank/DDBJ whole genome shotgun (WGS) entry which is preliminary data.</text>
</comment>
<evidence type="ECO:0000313" key="3">
    <source>
        <dbReference type="Proteomes" id="UP000295717"/>
    </source>
</evidence>
<evidence type="ECO:0000256" key="1">
    <source>
        <dbReference type="SAM" id="Phobius"/>
    </source>
</evidence>
<reference evidence="2 3" key="1">
    <citation type="submission" date="2019-03" db="EMBL/GenBank/DDBJ databases">
        <title>Genomic Encyclopedia of Type Strains, Phase IV (KMG-IV): sequencing the most valuable type-strain genomes for metagenomic binning, comparative biology and taxonomic classification.</title>
        <authorList>
            <person name="Goeker M."/>
        </authorList>
    </citation>
    <scope>NUCLEOTIDE SEQUENCE [LARGE SCALE GENOMIC DNA]</scope>
    <source>
        <strain evidence="2 3">DSM 13587</strain>
    </source>
</reference>
<accession>A0A4R3MXE3</accession>
<keyword evidence="1" id="KW-1133">Transmembrane helix</keyword>
<protein>
    <recommendedName>
        <fullName evidence="4">Membrane protein YfhO</fullName>
    </recommendedName>
</protein>
<feature type="transmembrane region" description="Helical" evidence="1">
    <location>
        <begin position="206"/>
        <end position="224"/>
    </location>
</feature>
<dbReference type="EMBL" id="SMAO01000006">
    <property type="protein sequence ID" value="TCT20216.1"/>
    <property type="molecule type" value="Genomic_DNA"/>
</dbReference>
<feature type="transmembrane region" description="Helical" evidence="1">
    <location>
        <begin position="129"/>
        <end position="147"/>
    </location>
</feature>
<sequence length="604" mass="67715">MPEKSKLLMKINDRVYVFAAWGVFLSLFHFIYHDFFPTARGTLGHDFGLALAGCTDGFIWFAKNGLFEVPWFTPSFCAGVPLFADPQSGYYSVPQWLSFIVDPLTAAYLTLLLFASLGYFGMYVLARRAFGLSLGWSIFAAALFFFNTFQPYRTILGEYGYHGLTLVPWLAWYLIRPADGVVHKVGFALLAGLIAAYWLQSGLPTLMVPGALGVGLVLLAYRLVQPWQRDLLARMMLAVAVSVVFSASKLMASLAFYGRFERTQYQLPGFADPWALIKTTLLALFWTSEAAARQAFASMVNVQWSVLPHEWAYGFTIAPLICLLAAFFLRRRDGAQGLRLTGARWPALAIVVLAFIPLVLMFYTPQFNTWLKQVPLIGATAWPMRWIVIYLAVLPLLFAMAAQYWTGNHWRFATASILILIGLQFVDLRLYYRDQPYNPGSLLAGYQRLAAGAAQAHRINFVGIKAATGNEGLYGSVDRNDVLVEGVSQAACYNPAFGYRLEKFPQGRLVLGDVMDEADGYLNIKNPACYVFPEENGCEPGDHFRVDQRAAAEAFVSYRPFPFAKSTKQRIADLVTMAGLAATTTFLLLVWPWLTWRRRRAVDR</sequence>
<feature type="transmembrane region" description="Helical" evidence="1">
    <location>
        <begin position="384"/>
        <end position="405"/>
    </location>
</feature>
<feature type="transmembrane region" description="Helical" evidence="1">
    <location>
        <begin position="236"/>
        <end position="257"/>
    </location>
</feature>
<name>A0A4R3MXE3_9GAMM</name>
<feature type="transmembrane region" description="Helical" evidence="1">
    <location>
        <begin position="15"/>
        <end position="32"/>
    </location>
</feature>
<feature type="transmembrane region" description="Helical" evidence="1">
    <location>
        <begin position="574"/>
        <end position="594"/>
    </location>
</feature>
<evidence type="ECO:0008006" key="4">
    <source>
        <dbReference type="Google" id="ProtNLM"/>
    </source>
</evidence>
<evidence type="ECO:0000313" key="2">
    <source>
        <dbReference type="EMBL" id="TCT20216.1"/>
    </source>
</evidence>
<feature type="transmembrane region" description="Helical" evidence="1">
    <location>
        <begin position="182"/>
        <end position="200"/>
    </location>
</feature>
<keyword evidence="1" id="KW-0812">Transmembrane</keyword>
<gene>
    <name evidence="2" type="ORF">EDC35_106143</name>
</gene>
<feature type="transmembrane region" description="Helical" evidence="1">
    <location>
        <begin position="96"/>
        <end position="117"/>
    </location>
</feature>
<keyword evidence="3" id="KW-1185">Reference proteome</keyword>
<organism evidence="2 3">
    <name type="scientific">Thiobaca trueperi</name>
    <dbReference type="NCBI Taxonomy" id="127458"/>
    <lineage>
        <taxon>Bacteria</taxon>
        <taxon>Pseudomonadati</taxon>
        <taxon>Pseudomonadota</taxon>
        <taxon>Gammaproteobacteria</taxon>
        <taxon>Chromatiales</taxon>
        <taxon>Chromatiaceae</taxon>
        <taxon>Thiobaca</taxon>
    </lineage>
</organism>
<keyword evidence="1" id="KW-0472">Membrane</keyword>